<sequence>MARFSDLPLDLLPYILDYLSKKEYNSLVRVCKPLHKEAIPYLYHDIAFRAGKSRSCARKLAYLLRTLLERPELISHVKAFRLFGPHPCWTKYNPWQQDDETWSVNLWGLEGCTTLSKAQIILSSNHFYQLVDEEMHKSLAQFRGRSKDALAILVLTRFAELMTLELGDGFLMYSLFIPQILKRAAHLFPKLQHVILGDRTPDPGNAVSYMDLGLIRPIFYLSSVQTFEWTMTEPWQFRWNQASGSPAPRNECLTKLHLFRSNIRENTLGKLLAATPNLRCLHYEYECLFNRFGPGALLLDISGLNNALSRVRSTLEECTISLGLASGSASSKEILQQGLQLPPIQGTLTVLKEMKKLTKVEVPMILILGWFSDFAARLEEVLPTGIEELMLRDDFVNFCPWAVGLNCNKKIRLVGEFIEARSVHAPRLNTFKIRLRRSRKEDWLFVAVEDLMVTGKGTVRYTFHEAGMMDSCWHFDV</sequence>
<dbReference type="Proteomes" id="UP000800200">
    <property type="component" value="Unassembled WGS sequence"/>
</dbReference>
<name>A0A6A6DVP7_9PEZI</name>
<accession>A0A6A6DVP7</accession>
<dbReference type="AlphaFoldDB" id="A0A6A6DVP7"/>
<evidence type="ECO:0000313" key="2">
    <source>
        <dbReference type="EMBL" id="KAF2182855.1"/>
    </source>
</evidence>
<organism evidence="2 3">
    <name type="scientific">Zopfia rhizophila CBS 207.26</name>
    <dbReference type="NCBI Taxonomy" id="1314779"/>
    <lineage>
        <taxon>Eukaryota</taxon>
        <taxon>Fungi</taxon>
        <taxon>Dikarya</taxon>
        <taxon>Ascomycota</taxon>
        <taxon>Pezizomycotina</taxon>
        <taxon>Dothideomycetes</taxon>
        <taxon>Dothideomycetes incertae sedis</taxon>
        <taxon>Zopfiaceae</taxon>
        <taxon>Zopfia</taxon>
    </lineage>
</organism>
<keyword evidence="3" id="KW-1185">Reference proteome</keyword>
<dbReference type="EMBL" id="ML994646">
    <property type="protein sequence ID" value="KAF2182855.1"/>
    <property type="molecule type" value="Genomic_DNA"/>
</dbReference>
<proteinExistence type="predicted"/>
<gene>
    <name evidence="2" type="ORF">K469DRAFT_221841</name>
</gene>
<dbReference type="SUPFAM" id="SSF81383">
    <property type="entry name" value="F-box domain"/>
    <property type="match status" value="1"/>
</dbReference>
<evidence type="ECO:0000259" key="1">
    <source>
        <dbReference type="PROSITE" id="PS50181"/>
    </source>
</evidence>
<dbReference type="Pfam" id="PF00646">
    <property type="entry name" value="F-box"/>
    <property type="match status" value="1"/>
</dbReference>
<dbReference type="InterPro" id="IPR036047">
    <property type="entry name" value="F-box-like_dom_sf"/>
</dbReference>
<evidence type="ECO:0000313" key="3">
    <source>
        <dbReference type="Proteomes" id="UP000800200"/>
    </source>
</evidence>
<dbReference type="PROSITE" id="PS50181">
    <property type="entry name" value="FBOX"/>
    <property type="match status" value="1"/>
</dbReference>
<protein>
    <recommendedName>
        <fullName evidence="1">F-box domain-containing protein</fullName>
    </recommendedName>
</protein>
<dbReference type="OrthoDB" id="3720847at2759"/>
<feature type="domain" description="F-box" evidence="1">
    <location>
        <begin position="1"/>
        <end position="46"/>
    </location>
</feature>
<dbReference type="InterPro" id="IPR001810">
    <property type="entry name" value="F-box_dom"/>
</dbReference>
<reference evidence="2" key="1">
    <citation type="journal article" date="2020" name="Stud. Mycol.">
        <title>101 Dothideomycetes genomes: a test case for predicting lifestyles and emergence of pathogens.</title>
        <authorList>
            <person name="Haridas S."/>
            <person name="Albert R."/>
            <person name="Binder M."/>
            <person name="Bloem J."/>
            <person name="Labutti K."/>
            <person name="Salamov A."/>
            <person name="Andreopoulos B."/>
            <person name="Baker S."/>
            <person name="Barry K."/>
            <person name="Bills G."/>
            <person name="Bluhm B."/>
            <person name="Cannon C."/>
            <person name="Castanera R."/>
            <person name="Culley D."/>
            <person name="Daum C."/>
            <person name="Ezra D."/>
            <person name="Gonzalez J."/>
            <person name="Henrissat B."/>
            <person name="Kuo A."/>
            <person name="Liang C."/>
            <person name="Lipzen A."/>
            <person name="Lutzoni F."/>
            <person name="Magnuson J."/>
            <person name="Mondo S."/>
            <person name="Nolan M."/>
            <person name="Ohm R."/>
            <person name="Pangilinan J."/>
            <person name="Park H.-J."/>
            <person name="Ramirez L."/>
            <person name="Alfaro M."/>
            <person name="Sun H."/>
            <person name="Tritt A."/>
            <person name="Yoshinaga Y."/>
            <person name="Zwiers L.-H."/>
            <person name="Turgeon B."/>
            <person name="Goodwin S."/>
            <person name="Spatafora J."/>
            <person name="Crous P."/>
            <person name="Grigoriev I."/>
        </authorList>
    </citation>
    <scope>NUCLEOTIDE SEQUENCE</scope>
    <source>
        <strain evidence="2">CBS 207.26</strain>
    </source>
</reference>